<dbReference type="Pfam" id="PF09169">
    <property type="entry name" value="BRCA-2_helical"/>
    <property type="match status" value="1"/>
</dbReference>
<dbReference type="GeneID" id="106808623"/>
<dbReference type="InterPro" id="IPR015525">
    <property type="entry name" value="BRCA2"/>
</dbReference>
<dbReference type="Gene3D" id="2.40.50.140">
    <property type="entry name" value="Nucleic acid-binding proteins"/>
    <property type="match status" value="4"/>
</dbReference>
<dbReference type="SUPFAM" id="SSF81872">
    <property type="entry name" value="BRCA2 helical domain"/>
    <property type="match status" value="1"/>
</dbReference>
<reference evidence="5" key="1">
    <citation type="submission" date="2025-08" db="UniProtKB">
        <authorList>
            <consortium name="RefSeq"/>
        </authorList>
    </citation>
    <scope>IDENTIFICATION</scope>
</reference>
<dbReference type="CDD" id="cd04493">
    <property type="entry name" value="BRCA2DBD_OB1"/>
    <property type="match status" value="1"/>
</dbReference>
<feature type="domain" description="Tower" evidence="3">
    <location>
        <begin position="510"/>
        <end position="551"/>
    </location>
</feature>
<dbReference type="InterPro" id="IPR015188">
    <property type="entry name" value="BRCA2_OB_3"/>
</dbReference>
<dbReference type="InterPro" id="IPR015252">
    <property type="entry name" value="BRCA2_hlx"/>
</dbReference>
<feature type="region of interest" description="Disordered" evidence="2">
    <location>
        <begin position="86"/>
        <end position="144"/>
    </location>
</feature>
<organism evidence="4 5">
    <name type="scientific">Priapulus caudatus</name>
    <name type="common">Priapulid worm</name>
    <dbReference type="NCBI Taxonomy" id="37621"/>
    <lineage>
        <taxon>Eukaryota</taxon>
        <taxon>Metazoa</taxon>
        <taxon>Ecdysozoa</taxon>
        <taxon>Scalidophora</taxon>
        <taxon>Priapulida</taxon>
        <taxon>Priapulimorpha</taxon>
        <taxon>Priapulimorphida</taxon>
        <taxon>Priapulidae</taxon>
        <taxon>Priapulus</taxon>
    </lineage>
</organism>
<dbReference type="PANTHER" id="PTHR11289:SF0">
    <property type="entry name" value="BREAST CANCER TYPE 2 SUSCEPTIBILITY PROTEIN"/>
    <property type="match status" value="1"/>
</dbReference>
<dbReference type="Proteomes" id="UP000695022">
    <property type="component" value="Unplaced"/>
</dbReference>
<dbReference type="Pfam" id="PF09121">
    <property type="entry name" value="Tower"/>
    <property type="match status" value="1"/>
</dbReference>
<dbReference type="SUPFAM" id="SSF50249">
    <property type="entry name" value="Nucleic acid-binding proteins"/>
    <property type="match status" value="3"/>
</dbReference>
<dbReference type="Pfam" id="PF21318">
    <property type="entry name" value="BRCA2DBD_OB2"/>
    <property type="match status" value="1"/>
</dbReference>
<dbReference type="InterPro" id="IPR015187">
    <property type="entry name" value="BRCA2_OB_1"/>
</dbReference>
<dbReference type="PANTHER" id="PTHR11289">
    <property type="entry name" value="BREAST CANCER TYPE 2 SUSCEPTIBILITY PROTEIN BRCA2"/>
    <property type="match status" value="1"/>
</dbReference>
<evidence type="ECO:0000313" key="4">
    <source>
        <dbReference type="Proteomes" id="UP000695022"/>
    </source>
</evidence>
<gene>
    <name evidence="5" type="primary">LOC106808623</name>
</gene>
<evidence type="ECO:0000313" key="5">
    <source>
        <dbReference type="RefSeq" id="XP_014666901.1"/>
    </source>
</evidence>
<dbReference type="Pfam" id="PF09104">
    <property type="entry name" value="BRCA-2_OB3"/>
    <property type="match status" value="1"/>
</dbReference>
<evidence type="ECO:0000256" key="2">
    <source>
        <dbReference type="SAM" id="MobiDB-lite"/>
    </source>
</evidence>
<dbReference type="InterPro" id="IPR012340">
    <property type="entry name" value="NA-bd_OB-fold"/>
</dbReference>
<keyword evidence="1" id="KW-0175">Coiled coil</keyword>
<dbReference type="Pfam" id="PF09103">
    <property type="entry name" value="BRCA-2_OB1"/>
    <property type="match status" value="1"/>
</dbReference>
<dbReference type="InterPro" id="IPR015205">
    <property type="entry name" value="Tower_dom"/>
</dbReference>
<keyword evidence="4" id="KW-1185">Reference proteome</keyword>
<evidence type="ECO:0000259" key="3">
    <source>
        <dbReference type="SMART" id="SM01341"/>
    </source>
</evidence>
<accession>A0ABM1E3Y0</accession>
<protein>
    <submittedName>
        <fullName evidence="5">Breast cancer type 2 susceptibility protein homolog</fullName>
    </submittedName>
</protein>
<sequence length="806" mass="87091">MTSTSAAPAACVTSTSAAPAACVTSISATKTTDVVASPVASPAVGCEGRASALATVTARVVPSLGGATVIADATRDVAEFTTEAIASSTRCDDPPRAVDAIPPASREAEERAGMLEERTSPSSLGGTCAPAGGADGSPPPGAVAPSVAAREARELAAMMQEMRIKKKERQRVRAVKGTWLRRKLSRRRTKGRSLREVVSGAVPGGATVQQFESCGGSTVTLSVTSASAEEYRFNCLEHFSRALCDNAEGARIADGALLVFAVDSTVGKQEFCRALMDSPGVDPKLISMRWVYNHYRWIVWKLAALEVAFPQQFAGWCLTPDVVMHQLKYRYDVEIDAATRPTLRRITERDDAPGKTMVLCVSSVAPSLVDRAATVLSRSDAGVQGATPATGAVSAGVQLTDGWYSIRAVLDAPLTALVRAGRVAVGDKLCIQGAELTGTADGCHPLEVTNDVALKLSANSTRRARWDSRLGYQQGAGRPFAVPLRSLYADGGVVSCLELIVCRTYPLQYMEKMPDGSTVFRSEKAEASAASAHAVHRQRKLEDLYAKLLREQEKQDVPRRAGMRGFERQQIEALRTGEEIHNALAEAGDPAIVRARLDGHQVSLLETYAQQLQERRRGEMEEALMRAQEEEEEKQQMPMRRNSVSLYRVRVIGVHPHDVQKKTDAMLTAWRPGEELLQLLSEGRPLRVFYLGVSASRSRFTSSAVQLTTTRATRYEEMTLNLHTLCDIYQPRHAVPLSQLHSARVFAHDEVDVVGLVVHVALPGGVGRDAGSGRVVQTAYLCDGSANFLAVKFWGGLQRQGCPTKR</sequence>
<evidence type="ECO:0000256" key="1">
    <source>
        <dbReference type="SAM" id="Coils"/>
    </source>
</evidence>
<dbReference type="SMART" id="SM01341">
    <property type="entry name" value="Tower"/>
    <property type="match status" value="1"/>
</dbReference>
<feature type="compositionally biased region" description="Basic and acidic residues" evidence="2">
    <location>
        <begin position="106"/>
        <end position="119"/>
    </location>
</feature>
<feature type="coiled-coil region" evidence="1">
    <location>
        <begin position="610"/>
        <end position="637"/>
    </location>
</feature>
<dbReference type="RefSeq" id="XP_014666901.1">
    <property type="nucleotide sequence ID" value="XM_014811415.1"/>
</dbReference>
<dbReference type="SUPFAM" id="SSF81878">
    <property type="entry name" value="BRCA2 tower domain"/>
    <property type="match status" value="1"/>
</dbReference>
<proteinExistence type="predicted"/>
<name>A0ABM1E3Y0_PRICU</name>
<dbReference type="InterPro" id="IPR036315">
    <property type="entry name" value="BRCA2_hlx_sf"/>
</dbReference>